<keyword evidence="3" id="KW-1003">Cell membrane</keyword>
<feature type="transmembrane region" description="Helical" evidence="8">
    <location>
        <begin position="59"/>
        <end position="79"/>
    </location>
</feature>
<proteinExistence type="inferred from homology"/>
<accession>A0A5P1X046</accession>
<dbReference type="Gene3D" id="1.10.3730.20">
    <property type="match status" value="1"/>
</dbReference>
<keyword evidence="2" id="KW-0813">Transport</keyword>
<dbReference type="PANTHER" id="PTHR30561:SF0">
    <property type="entry name" value="GUANIDINIUM EXPORTER"/>
    <property type="match status" value="1"/>
</dbReference>
<reference evidence="9 10" key="1">
    <citation type="submission" date="2019-09" db="EMBL/GenBank/DDBJ databases">
        <title>Complete Genome Sequence of Lactobacillus nenjiangensis SH-Y15, isolated from sauerkraut.</title>
        <authorList>
            <person name="Yang H."/>
        </authorList>
    </citation>
    <scope>NUCLEOTIDE SEQUENCE [LARGE SCALE GENOMIC DNA]</scope>
    <source>
        <strain evidence="9 10">SH-Y15</strain>
    </source>
</reference>
<evidence type="ECO:0000256" key="4">
    <source>
        <dbReference type="ARBA" id="ARBA00022692"/>
    </source>
</evidence>
<keyword evidence="6 8" id="KW-0472">Membrane</keyword>
<keyword evidence="4 7" id="KW-0812">Transmembrane</keyword>
<evidence type="ECO:0000256" key="1">
    <source>
        <dbReference type="ARBA" id="ARBA00004651"/>
    </source>
</evidence>
<dbReference type="GO" id="GO:0022857">
    <property type="term" value="F:transmembrane transporter activity"/>
    <property type="evidence" value="ECO:0007669"/>
    <property type="project" value="InterPro"/>
</dbReference>
<dbReference type="AlphaFoldDB" id="A0A5P1X046"/>
<dbReference type="InterPro" id="IPR037185">
    <property type="entry name" value="EmrE-like"/>
</dbReference>
<comment type="similarity">
    <text evidence="7">Belongs to the drug/metabolite transporter (DMT) superfamily. Small multidrug resistance (SMR) (TC 2.A.7.1) family.</text>
</comment>
<dbReference type="InterPro" id="IPR045324">
    <property type="entry name" value="Small_multidrug_res"/>
</dbReference>
<name>A0A5P1X046_9LACO</name>
<dbReference type="OrthoDB" id="21828at2"/>
<evidence type="ECO:0000313" key="9">
    <source>
        <dbReference type="EMBL" id="QER67260.1"/>
    </source>
</evidence>
<evidence type="ECO:0000313" key="10">
    <source>
        <dbReference type="Proteomes" id="UP000325295"/>
    </source>
</evidence>
<dbReference type="PANTHER" id="PTHR30561">
    <property type="entry name" value="SMR FAMILY PROTON-DEPENDENT DRUG EFFLUX TRANSPORTER SUGE"/>
    <property type="match status" value="1"/>
</dbReference>
<feature type="transmembrane region" description="Helical" evidence="8">
    <location>
        <begin position="29"/>
        <end position="47"/>
    </location>
</feature>
<evidence type="ECO:0000256" key="6">
    <source>
        <dbReference type="ARBA" id="ARBA00023136"/>
    </source>
</evidence>
<dbReference type="InterPro" id="IPR000390">
    <property type="entry name" value="Small_drug/metabolite_transptr"/>
</dbReference>
<dbReference type="EMBL" id="CP043939">
    <property type="protein sequence ID" value="QER67260.1"/>
    <property type="molecule type" value="Genomic_DNA"/>
</dbReference>
<keyword evidence="10" id="KW-1185">Reference proteome</keyword>
<gene>
    <name evidence="9" type="ORF">F0161_04930</name>
</gene>
<evidence type="ECO:0000256" key="3">
    <source>
        <dbReference type="ARBA" id="ARBA00022475"/>
    </source>
</evidence>
<feature type="transmembrane region" description="Helical" evidence="8">
    <location>
        <begin position="85"/>
        <end position="103"/>
    </location>
</feature>
<evidence type="ECO:0000256" key="8">
    <source>
        <dbReference type="SAM" id="Phobius"/>
    </source>
</evidence>
<dbReference type="RefSeq" id="WP_137602121.1">
    <property type="nucleotide sequence ID" value="NZ_BJEB01000032.1"/>
</dbReference>
<dbReference type="GO" id="GO:0005886">
    <property type="term" value="C:plasma membrane"/>
    <property type="evidence" value="ECO:0007669"/>
    <property type="project" value="UniProtKB-SubCell"/>
</dbReference>
<evidence type="ECO:0000256" key="5">
    <source>
        <dbReference type="ARBA" id="ARBA00022989"/>
    </source>
</evidence>
<dbReference type="FunFam" id="1.10.3730.20:FF:000001">
    <property type="entry name" value="Quaternary ammonium compound resistance transporter SugE"/>
    <property type="match status" value="1"/>
</dbReference>
<sequence length="104" mass="11257">MSWTYLIIAGIFETIWATFMKLSHGFTNLNYTILTIVGMIVSFYCLAKATATLPLSLAYPIWTGIGAVGTVIIGVILFGDKVNPLTWVFVGLLLIGIVGIKVTS</sequence>
<organism evidence="9 10">
    <name type="scientific">Paucilactobacillus nenjiangensis</name>
    <dbReference type="NCBI Taxonomy" id="1296540"/>
    <lineage>
        <taxon>Bacteria</taxon>
        <taxon>Bacillati</taxon>
        <taxon>Bacillota</taxon>
        <taxon>Bacilli</taxon>
        <taxon>Lactobacillales</taxon>
        <taxon>Lactobacillaceae</taxon>
        <taxon>Paucilactobacillus</taxon>
    </lineage>
</organism>
<dbReference type="Proteomes" id="UP000325295">
    <property type="component" value="Chromosome"/>
</dbReference>
<comment type="subcellular location">
    <subcellularLocation>
        <location evidence="1 7">Cell membrane</location>
        <topology evidence="1 7">Multi-pass membrane protein</topology>
    </subcellularLocation>
</comment>
<keyword evidence="5 8" id="KW-1133">Transmembrane helix</keyword>
<protein>
    <submittedName>
        <fullName evidence="9">Multidrug efflux SMR transporter</fullName>
    </submittedName>
</protein>
<evidence type="ECO:0000256" key="2">
    <source>
        <dbReference type="ARBA" id="ARBA00022448"/>
    </source>
</evidence>
<dbReference type="SUPFAM" id="SSF103481">
    <property type="entry name" value="Multidrug resistance efflux transporter EmrE"/>
    <property type="match status" value="1"/>
</dbReference>
<evidence type="ECO:0000256" key="7">
    <source>
        <dbReference type="RuleBase" id="RU003942"/>
    </source>
</evidence>
<dbReference type="KEGG" id="lnn:F0161_04930"/>
<dbReference type="Pfam" id="PF00893">
    <property type="entry name" value="Multi_Drug_Res"/>
    <property type="match status" value="1"/>
</dbReference>